<reference evidence="15 16" key="1">
    <citation type="journal article" date="2015" name="Nature">
        <title>rRNA introns, odd ribosomes, and small enigmatic genomes across a large radiation of phyla.</title>
        <authorList>
            <person name="Brown C.T."/>
            <person name="Hug L.A."/>
            <person name="Thomas B.C."/>
            <person name="Sharon I."/>
            <person name="Castelle C.J."/>
            <person name="Singh A."/>
            <person name="Wilkins M.J."/>
            <person name="Williams K.H."/>
            <person name="Banfield J.F."/>
        </authorList>
    </citation>
    <scope>NUCLEOTIDE SEQUENCE [LARGE SCALE GENOMIC DNA]</scope>
</reference>
<evidence type="ECO:0000256" key="12">
    <source>
        <dbReference type="ARBA" id="ARBA00023136"/>
    </source>
</evidence>
<keyword evidence="11" id="KW-0482">Metalloprotease</keyword>
<keyword evidence="9" id="KW-0862">Zinc</keyword>
<dbReference type="PANTHER" id="PTHR35864">
    <property type="entry name" value="ZINC METALLOPROTEASE MJ0611-RELATED"/>
    <property type="match status" value="1"/>
</dbReference>
<gene>
    <name evidence="15" type="ORF">UR67_C0006G0041</name>
</gene>
<sequence length="202" mass="22419">MFLNTALIIPYILFFIPALIIHEFSHAYIADKLGDPTPKAMGRLTINPFAHLDLVGTLAIFLIGFGWAKPVPINPYNFKNIRRDTALVSLAGPAANFALAILGLIILYFIGNNWFLEPFILINIVLGTFNLIPLGPLDGFKIVSGILPTKMAIQWEESSKLTYILLIILLILPINGQTVISMYLQIILDLLSKLFPAILISF</sequence>
<comment type="caution">
    <text evidence="15">The sequence shown here is derived from an EMBL/GenBank/DDBJ whole genome shotgun (WGS) entry which is preliminary data.</text>
</comment>
<dbReference type="Pfam" id="PF02163">
    <property type="entry name" value="Peptidase_M50"/>
    <property type="match status" value="1"/>
</dbReference>
<feature type="transmembrane region" description="Helical" evidence="13">
    <location>
        <begin position="49"/>
        <end position="67"/>
    </location>
</feature>
<accession>A0A0G0BJ02</accession>
<keyword evidence="10 13" id="KW-1133">Transmembrane helix</keyword>
<protein>
    <submittedName>
        <fullName evidence="15">Peptidase M50</fullName>
    </submittedName>
</protein>
<keyword evidence="5" id="KW-0645">Protease</keyword>
<dbReference type="InterPro" id="IPR052348">
    <property type="entry name" value="Metallopeptidase_M50B"/>
</dbReference>
<dbReference type="AlphaFoldDB" id="A0A0G0BJ02"/>
<keyword evidence="7" id="KW-0479">Metal-binding</keyword>
<dbReference type="GO" id="GO:0008237">
    <property type="term" value="F:metallopeptidase activity"/>
    <property type="evidence" value="ECO:0007669"/>
    <property type="project" value="UniProtKB-KW"/>
</dbReference>
<dbReference type="PANTHER" id="PTHR35864:SF1">
    <property type="entry name" value="ZINC METALLOPROTEASE YWHC-RELATED"/>
    <property type="match status" value="1"/>
</dbReference>
<evidence type="ECO:0000256" key="8">
    <source>
        <dbReference type="ARBA" id="ARBA00022801"/>
    </source>
</evidence>
<evidence type="ECO:0000256" key="10">
    <source>
        <dbReference type="ARBA" id="ARBA00022989"/>
    </source>
</evidence>
<dbReference type="InterPro" id="IPR008915">
    <property type="entry name" value="Peptidase_M50"/>
</dbReference>
<feature type="domain" description="Peptidase M50" evidence="14">
    <location>
        <begin position="115"/>
        <end position="171"/>
    </location>
</feature>
<feature type="transmembrane region" description="Helical" evidence="13">
    <location>
        <begin position="161"/>
        <end position="186"/>
    </location>
</feature>
<evidence type="ECO:0000256" key="3">
    <source>
        <dbReference type="ARBA" id="ARBA00007931"/>
    </source>
</evidence>
<evidence type="ECO:0000256" key="5">
    <source>
        <dbReference type="ARBA" id="ARBA00022670"/>
    </source>
</evidence>
<keyword evidence="8" id="KW-0378">Hydrolase</keyword>
<evidence type="ECO:0000256" key="4">
    <source>
        <dbReference type="ARBA" id="ARBA00022475"/>
    </source>
</evidence>
<keyword evidence="12 13" id="KW-0472">Membrane</keyword>
<comment type="subcellular location">
    <subcellularLocation>
        <location evidence="2">Cell membrane</location>
        <topology evidence="2">Multi-pass membrane protein</topology>
    </subcellularLocation>
</comment>
<evidence type="ECO:0000256" key="1">
    <source>
        <dbReference type="ARBA" id="ARBA00001947"/>
    </source>
</evidence>
<evidence type="ECO:0000256" key="2">
    <source>
        <dbReference type="ARBA" id="ARBA00004651"/>
    </source>
</evidence>
<evidence type="ECO:0000256" key="6">
    <source>
        <dbReference type="ARBA" id="ARBA00022692"/>
    </source>
</evidence>
<proteinExistence type="inferred from homology"/>
<keyword evidence="4" id="KW-1003">Cell membrane</keyword>
<evidence type="ECO:0000256" key="13">
    <source>
        <dbReference type="SAM" id="Phobius"/>
    </source>
</evidence>
<feature type="transmembrane region" description="Helical" evidence="13">
    <location>
        <begin position="116"/>
        <end position="140"/>
    </location>
</feature>
<dbReference type="Proteomes" id="UP000034581">
    <property type="component" value="Unassembled WGS sequence"/>
</dbReference>
<dbReference type="GO" id="GO:0046872">
    <property type="term" value="F:metal ion binding"/>
    <property type="evidence" value="ECO:0007669"/>
    <property type="project" value="UniProtKB-KW"/>
</dbReference>
<keyword evidence="6 13" id="KW-0812">Transmembrane</keyword>
<dbReference type="GO" id="GO:0006508">
    <property type="term" value="P:proteolysis"/>
    <property type="evidence" value="ECO:0007669"/>
    <property type="project" value="UniProtKB-KW"/>
</dbReference>
<name>A0A0G0BJ02_UNCC3</name>
<feature type="transmembrane region" description="Helical" evidence="13">
    <location>
        <begin position="7"/>
        <end position="29"/>
    </location>
</feature>
<evidence type="ECO:0000259" key="14">
    <source>
        <dbReference type="Pfam" id="PF02163"/>
    </source>
</evidence>
<dbReference type="CDD" id="cd06158">
    <property type="entry name" value="S2P-M50_like_1"/>
    <property type="match status" value="1"/>
</dbReference>
<evidence type="ECO:0000313" key="16">
    <source>
        <dbReference type="Proteomes" id="UP000034581"/>
    </source>
</evidence>
<organism evidence="15 16">
    <name type="scientific">candidate division CPR3 bacterium GW2011_GWF2_35_18</name>
    <dbReference type="NCBI Taxonomy" id="1618350"/>
    <lineage>
        <taxon>Bacteria</taxon>
        <taxon>Bacteria division CPR3</taxon>
    </lineage>
</organism>
<evidence type="ECO:0000256" key="11">
    <source>
        <dbReference type="ARBA" id="ARBA00023049"/>
    </source>
</evidence>
<evidence type="ECO:0000256" key="9">
    <source>
        <dbReference type="ARBA" id="ARBA00022833"/>
    </source>
</evidence>
<comment type="cofactor">
    <cofactor evidence="1">
        <name>Zn(2+)</name>
        <dbReference type="ChEBI" id="CHEBI:29105"/>
    </cofactor>
</comment>
<dbReference type="InterPro" id="IPR044537">
    <property type="entry name" value="Rip2-like"/>
</dbReference>
<feature type="transmembrane region" description="Helical" evidence="13">
    <location>
        <begin position="87"/>
        <end position="110"/>
    </location>
</feature>
<dbReference type="EMBL" id="LBQB01000006">
    <property type="protein sequence ID" value="KKP69474.1"/>
    <property type="molecule type" value="Genomic_DNA"/>
</dbReference>
<dbReference type="GO" id="GO:0005886">
    <property type="term" value="C:plasma membrane"/>
    <property type="evidence" value="ECO:0007669"/>
    <property type="project" value="UniProtKB-SubCell"/>
</dbReference>
<evidence type="ECO:0000256" key="7">
    <source>
        <dbReference type="ARBA" id="ARBA00022723"/>
    </source>
</evidence>
<comment type="similarity">
    <text evidence="3">Belongs to the peptidase M50B family.</text>
</comment>
<evidence type="ECO:0000313" key="15">
    <source>
        <dbReference type="EMBL" id="KKP69474.1"/>
    </source>
</evidence>